<evidence type="ECO:0000256" key="2">
    <source>
        <dbReference type="SAM" id="Phobius"/>
    </source>
</evidence>
<organism evidence="3 4">
    <name type="scientific">Actinomadura physcomitrii</name>
    <dbReference type="NCBI Taxonomy" id="2650748"/>
    <lineage>
        <taxon>Bacteria</taxon>
        <taxon>Bacillati</taxon>
        <taxon>Actinomycetota</taxon>
        <taxon>Actinomycetes</taxon>
        <taxon>Streptosporangiales</taxon>
        <taxon>Thermomonosporaceae</taxon>
        <taxon>Actinomadura</taxon>
    </lineage>
</organism>
<dbReference type="RefSeq" id="WP_151598358.1">
    <property type="nucleotide sequence ID" value="NZ_WBMS02000043.1"/>
</dbReference>
<keyword evidence="4" id="KW-1185">Reference proteome</keyword>
<evidence type="ECO:0000313" key="4">
    <source>
        <dbReference type="Proteomes" id="UP000462055"/>
    </source>
</evidence>
<feature type="compositionally biased region" description="Pro residues" evidence="1">
    <location>
        <begin position="7"/>
        <end position="17"/>
    </location>
</feature>
<dbReference type="AlphaFoldDB" id="A0A6I4MMR0"/>
<comment type="caution">
    <text evidence="3">The sequence shown here is derived from an EMBL/GenBank/DDBJ whole genome shotgun (WGS) entry which is preliminary data.</text>
</comment>
<evidence type="ECO:0000256" key="1">
    <source>
        <dbReference type="SAM" id="MobiDB-lite"/>
    </source>
</evidence>
<sequence>MTHPTARPAPPAPPAPPRRGGLAPPAALLAAALLTTAAIVTVLLYRRPPHPPGVAPPAPVLSRYETAAPGNTIDRDCGYSAPLTGRRSLWLFCDSTWKGTRPGLWLGATAATGTAAPGRVPTDLTELPTPRTATTPGSATAAAPGDGPPQALLATPPGLQLPGGAPCHIPGTAYSASWISGAAPLRADGTVLLTYTDVCVHGTSITPQGYGIAAYRPADRTLHGQTRVFTLAGGLPFQLTLGSPVLRDGHLYLYGSACDTWTLGACATGRVTLARVPADPAAWRDPSAYRYWSAAGWTPDASRAQTVVPGAAPAAVHIADYTAAGRGLVLIEQRGLDGRYRLWRAPAPQGPWRPAGRGSVPCSGGTGNDQCRAFIGHPELSTRDALLMSYYNPADRHLTVRAVPW</sequence>
<proteinExistence type="predicted"/>
<dbReference type="Proteomes" id="UP000462055">
    <property type="component" value="Unassembled WGS sequence"/>
</dbReference>
<feature type="transmembrane region" description="Helical" evidence="2">
    <location>
        <begin position="26"/>
        <end position="45"/>
    </location>
</feature>
<evidence type="ECO:0000313" key="3">
    <source>
        <dbReference type="EMBL" id="MWA05955.1"/>
    </source>
</evidence>
<keyword evidence="2" id="KW-0812">Transmembrane</keyword>
<dbReference type="EMBL" id="WBMS02000043">
    <property type="protein sequence ID" value="MWA05955.1"/>
    <property type="molecule type" value="Genomic_DNA"/>
</dbReference>
<feature type="region of interest" description="Disordered" evidence="1">
    <location>
        <begin position="1"/>
        <end position="21"/>
    </location>
</feature>
<accession>A0A6I4MMR0</accession>
<protein>
    <submittedName>
        <fullName evidence="3">DUF4185 domain-containing protein</fullName>
    </submittedName>
</protein>
<feature type="region of interest" description="Disordered" evidence="1">
    <location>
        <begin position="115"/>
        <end position="150"/>
    </location>
</feature>
<name>A0A6I4MMR0_9ACTN</name>
<feature type="compositionally biased region" description="Low complexity" evidence="1">
    <location>
        <begin position="128"/>
        <end position="150"/>
    </location>
</feature>
<keyword evidence="2" id="KW-1133">Transmembrane helix</keyword>
<keyword evidence="2" id="KW-0472">Membrane</keyword>
<reference evidence="3" key="1">
    <citation type="submission" date="2019-12" db="EMBL/GenBank/DDBJ databases">
        <title>Actinomadura physcomitrii sp. nov., a novel actinomycete isolated from moss [Physcomitrium sphaericum (Ludw) Fuernr].</title>
        <authorList>
            <person name="Zhuang X."/>
        </authorList>
    </citation>
    <scope>NUCLEOTIDE SEQUENCE [LARGE SCALE GENOMIC DNA]</scope>
    <source>
        <strain evidence="3">LD22</strain>
    </source>
</reference>
<gene>
    <name evidence="3" type="ORF">F8568_037510</name>
</gene>